<dbReference type="SMART" id="SM01080">
    <property type="entry name" value="CHASE2"/>
    <property type="match status" value="1"/>
</dbReference>
<evidence type="ECO:0000313" key="3">
    <source>
        <dbReference type="EMBL" id="VEP14382.1"/>
    </source>
</evidence>
<accession>A0A563VSM8</accession>
<evidence type="ECO:0000256" key="1">
    <source>
        <dbReference type="SAM" id="Phobius"/>
    </source>
</evidence>
<dbReference type="InterPro" id="IPR024983">
    <property type="entry name" value="CHAT_dom"/>
</dbReference>
<evidence type="ECO:0000259" key="2">
    <source>
        <dbReference type="SMART" id="SM01080"/>
    </source>
</evidence>
<dbReference type="Pfam" id="PF12770">
    <property type="entry name" value="CHAT"/>
    <property type="match status" value="1"/>
</dbReference>
<organism evidence="3 4">
    <name type="scientific">Hyella patelloides LEGE 07179</name>
    <dbReference type="NCBI Taxonomy" id="945734"/>
    <lineage>
        <taxon>Bacteria</taxon>
        <taxon>Bacillati</taxon>
        <taxon>Cyanobacteriota</taxon>
        <taxon>Cyanophyceae</taxon>
        <taxon>Pleurocapsales</taxon>
        <taxon>Hyellaceae</taxon>
        <taxon>Hyella</taxon>
    </lineage>
</organism>
<feature type="transmembrane region" description="Helical" evidence="1">
    <location>
        <begin position="739"/>
        <end position="756"/>
    </location>
</feature>
<keyword evidence="1" id="KW-1133">Transmembrane helix</keyword>
<dbReference type="OrthoDB" id="444941at2"/>
<gene>
    <name evidence="3" type="ORF">H1P_260033</name>
</gene>
<keyword evidence="1" id="KW-0812">Transmembrane</keyword>
<dbReference type="RefSeq" id="WP_144864959.1">
    <property type="nucleotide sequence ID" value="NZ_LR213786.1"/>
</dbReference>
<dbReference type="InterPro" id="IPR007890">
    <property type="entry name" value="CHASE2"/>
</dbReference>
<reference evidence="3 4" key="1">
    <citation type="submission" date="2019-01" db="EMBL/GenBank/DDBJ databases">
        <authorList>
            <person name="Brito A."/>
        </authorList>
    </citation>
    <scope>NUCLEOTIDE SEQUENCE [LARGE SCALE GENOMIC DNA]</scope>
    <source>
        <strain evidence="3">1</strain>
    </source>
</reference>
<protein>
    <recommendedName>
        <fullName evidence="2">CHASE2 domain-containing protein</fullName>
    </recommendedName>
</protein>
<feature type="domain" description="CHASE2" evidence="2">
    <location>
        <begin position="412"/>
        <end position="727"/>
    </location>
</feature>
<dbReference type="AlphaFoldDB" id="A0A563VSM8"/>
<dbReference type="Proteomes" id="UP000320055">
    <property type="component" value="Unassembled WGS sequence"/>
</dbReference>
<keyword evidence="4" id="KW-1185">Reference proteome</keyword>
<dbReference type="Pfam" id="PF05226">
    <property type="entry name" value="CHASE2"/>
    <property type="match status" value="1"/>
</dbReference>
<keyword evidence="1" id="KW-0472">Membrane</keyword>
<name>A0A563VSM8_9CYAN</name>
<feature type="transmembrane region" description="Helical" evidence="1">
    <location>
        <begin position="762"/>
        <end position="784"/>
    </location>
</feature>
<proteinExistence type="predicted"/>
<feature type="transmembrane region" description="Helical" evidence="1">
    <location>
        <begin position="711"/>
        <end position="732"/>
    </location>
</feature>
<evidence type="ECO:0000313" key="4">
    <source>
        <dbReference type="Proteomes" id="UP000320055"/>
    </source>
</evidence>
<dbReference type="EMBL" id="CAACVJ010000179">
    <property type="protein sequence ID" value="VEP14382.1"/>
    <property type="molecule type" value="Genomic_DNA"/>
</dbReference>
<sequence>MSWAVSINLGSGNLQHGFGEITAQVSSNMSVRNLSDKFVAPKPLQIRGSLPPAPEIEQLYRQWKLLYQEFYRERSWHSIREIKIESGGITYFSEVEFYELCQQLTTQFNKWLDSASFHPIDRKLSRILNPKAEIRVIIETNNPLLRRLPWHLWNFFEDYPQAELALSTLEYGRIEPQSSSGEKARILAIFGNSDDLDLQADRSAIETLPDTTTVFLESPGLQKLNEQLWAEQGWDILFFAGHSQTESETGWIFINQTETITLEQLRHGLKRAISRGLKLAIFNSCDGLGLAQSLADLHIPQVIVMRESVPNQVAQEFFRYFLAVFSQGQSLYTAVREAREKLEPLETEYPCATWLPVICQNPAARTPTWKDFNTSLKGDRGLNYRQLSLPALLLASFVATTLVMGLRQLGALQLWELATYDRLVNSRPAEPPDPRMLVVTVTEADVQNQPLQERLGTSISDRSLAELLQKLQSHQPRVIGLDIYREFLLDNGRTDLIELIQNEDSLITVCEVGTEEQNQRSGTRPFYGVPEERVSFSDFPVDTDGVIRRQLLGMATDPNSVCTADIAFSLRIAQTYFEPEGKEIERNPQGDLQIGDTILKKLDSQAGGYHQVDDLGYQLLLNYRASPGVAKTVTLSDILSGKLDKQLPNLVKDRIILIGTTAPSFKDYHFTSNRTAEQPEIAGVIVHAHMVSQILSAVRDDRPLLTWLPEWGEVILLWGCSLVTGFWFFYLISSVYRGIAVTTTLLVIPGIGYILFLKGIWLPIAASVLVVVTMAGTIVFWTTFRQHRD</sequence>